<sequence>MTDTWAEKQIKKKNEVSCVLWFFLRELVQTHPDILKRVDLFAVSIYGLVVFSKVLGHNEVTVVNFFEKLG</sequence>
<dbReference type="PANTHER" id="PTHR48200">
    <property type="entry name" value="PROTEIN, PUTATIVE-RELATED"/>
    <property type="match status" value="1"/>
</dbReference>
<evidence type="ECO:0000313" key="1">
    <source>
        <dbReference type="EMBL" id="MBA0776420.1"/>
    </source>
</evidence>
<keyword evidence="2" id="KW-1185">Reference proteome</keyword>
<dbReference type="EMBL" id="JABEZW010000009">
    <property type="protein sequence ID" value="MBA0776420.1"/>
    <property type="molecule type" value="Genomic_DNA"/>
</dbReference>
<accession>A0A7J9ETQ3</accession>
<proteinExistence type="predicted"/>
<dbReference type="Proteomes" id="UP000593568">
    <property type="component" value="Unassembled WGS sequence"/>
</dbReference>
<gene>
    <name evidence="1" type="ORF">Gotri_011417</name>
</gene>
<comment type="caution">
    <text evidence="1">The sequence shown here is derived from an EMBL/GenBank/DDBJ whole genome shotgun (WGS) entry which is preliminary data.</text>
</comment>
<protein>
    <submittedName>
        <fullName evidence="1">Uncharacterized protein</fullName>
    </submittedName>
</protein>
<dbReference type="PANTHER" id="PTHR48200:SF1">
    <property type="entry name" value="AMINOTRANSFERASE-LIKE PLANT MOBILE DOMAIN-CONTAINING PROTEIN"/>
    <property type="match status" value="1"/>
</dbReference>
<reference evidence="1 2" key="1">
    <citation type="journal article" date="2019" name="Genome Biol. Evol.">
        <title>Insights into the evolution of the New World diploid cottons (Gossypium, subgenus Houzingenia) based on genome sequencing.</title>
        <authorList>
            <person name="Grover C.E."/>
            <person name="Arick M.A. 2nd"/>
            <person name="Thrash A."/>
            <person name="Conover J.L."/>
            <person name="Sanders W.S."/>
            <person name="Peterson D.G."/>
            <person name="Frelichowski J.E."/>
            <person name="Scheffler J.A."/>
            <person name="Scheffler B.E."/>
            <person name="Wendel J.F."/>
        </authorList>
    </citation>
    <scope>NUCLEOTIDE SEQUENCE [LARGE SCALE GENOMIC DNA]</scope>
    <source>
        <strain evidence="1">8</strain>
        <tissue evidence="1">Leaf</tissue>
    </source>
</reference>
<evidence type="ECO:0000313" key="2">
    <source>
        <dbReference type="Proteomes" id="UP000593568"/>
    </source>
</evidence>
<dbReference type="AlphaFoldDB" id="A0A7J9ETQ3"/>
<organism evidence="1 2">
    <name type="scientific">Gossypium trilobum</name>
    <dbReference type="NCBI Taxonomy" id="34281"/>
    <lineage>
        <taxon>Eukaryota</taxon>
        <taxon>Viridiplantae</taxon>
        <taxon>Streptophyta</taxon>
        <taxon>Embryophyta</taxon>
        <taxon>Tracheophyta</taxon>
        <taxon>Spermatophyta</taxon>
        <taxon>Magnoliopsida</taxon>
        <taxon>eudicotyledons</taxon>
        <taxon>Gunneridae</taxon>
        <taxon>Pentapetalae</taxon>
        <taxon>rosids</taxon>
        <taxon>malvids</taxon>
        <taxon>Malvales</taxon>
        <taxon>Malvaceae</taxon>
        <taxon>Malvoideae</taxon>
        <taxon>Gossypium</taxon>
    </lineage>
</organism>
<name>A0A7J9ETQ3_9ROSI</name>